<gene>
    <name evidence="2" type="ORF">LTR36_006247</name>
</gene>
<name>A0AAV9JC69_9PEZI</name>
<dbReference type="InterPro" id="IPR015947">
    <property type="entry name" value="PUA-like_sf"/>
</dbReference>
<evidence type="ECO:0000256" key="1">
    <source>
        <dbReference type="SAM" id="MobiDB-lite"/>
    </source>
</evidence>
<dbReference type="EMBL" id="JAVFHQ010000039">
    <property type="protein sequence ID" value="KAK4542675.1"/>
    <property type="molecule type" value="Genomic_DNA"/>
</dbReference>
<dbReference type="AlphaFoldDB" id="A0AAV9JC69"/>
<evidence type="ECO:0008006" key="4">
    <source>
        <dbReference type="Google" id="ProtNLM"/>
    </source>
</evidence>
<comment type="caution">
    <text evidence="2">The sequence shown here is derived from an EMBL/GenBank/DDBJ whole genome shotgun (WGS) entry which is preliminary data.</text>
</comment>
<evidence type="ECO:0000313" key="3">
    <source>
        <dbReference type="Proteomes" id="UP001324427"/>
    </source>
</evidence>
<dbReference type="SUPFAM" id="SSF88697">
    <property type="entry name" value="PUA domain-like"/>
    <property type="match status" value="1"/>
</dbReference>
<feature type="region of interest" description="Disordered" evidence="1">
    <location>
        <begin position="371"/>
        <end position="406"/>
    </location>
</feature>
<dbReference type="Gene3D" id="2.30.280.10">
    <property type="entry name" value="SRA-YDG"/>
    <property type="match status" value="1"/>
</dbReference>
<accession>A0AAV9JC69</accession>
<dbReference type="Proteomes" id="UP001324427">
    <property type="component" value="Unassembled WGS sequence"/>
</dbReference>
<keyword evidence="3" id="KW-1185">Reference proteome</keyword>
<evidence type="ECO:0000313" key="2">
    <source>
        <dbReference type="EMBL" id="KAK4542675.1"/>
    </source>
</evidence>
<proteinExistence type="predicted"/>
<sequence>MHVLLKRRNATSLPGPPALPGDSLAQPSVYDPEFLRRQARWIRDELDPQIARDGRDALHSDHILRIDEFLRRLLIANISLKDLRYSRVHLAIKDIAGLATRWPDRLIERGEALQKAWESSYGPLEHIGILLYEPGGRLHGVCKPEDLSKEKLTVMWLKSPTVKFSPLVARRFGDLGFTPGDWWINPLFAFRAGIIDSSESEGRIVADASGAYAVFMTGSDEIAGTSPEAFTYRAKDDDKGRYRLTAGTPESRQPVRIIRSYSLRSLCTPKAGLRYDGLHKVTSWSIVTEPKTKSVTYDISFKRLPSERNMDEVLRRPWTEEIEDYKEATRLRHLARDKLNKAKKNEMLLAVARPGDGAVDVFEDETAETPFQSSFTDKVPVDLGSSRTPLADATPRHDSALPAEVE</sequence>
<dbReference type="InterPro" id="IPR036987">
    <property type="entry name" value="SRA-YDG_sf"/>
</dbReference>
<reference evidence="2 3" key="1">
    <citation type="submission" date="2021-11" db="EMBL/GenBank/DDBJ databases">
        <title>Black yeast isolated from Biological Soil Crust.</title>
        <authorList>
            <person name="Kurbessoian T."/>
        </authorList>
    </citation>
    <scope>NUCLEOTIDE SEQUENCE [LARGE SCALE GENOMIC DNA]</scope>
    <source>
        <strain evidence="2 3">CCFEE 5522</strain>
    </source>
</reference>
<protein>
    <recommendedName>
        <fullName evidence="4">YDG domain-containing protein</fullName>
    </recommendedName>
</protein>
<organism evidence="2 3">
    <name type="scientific">Oleoguttula mirabilis</name>
    <dbReference type="NCBI Taxonomy" id="1507867"/>
    <lineage>
        <taxon>Eukaryota</taxon>
        <taxon>Fungi</taxon>
        <taxon>Dikarya</taxon>
        <taxon>Ascomycota</taxon>
        <taxon>Pezizomycotina</taxon>
        <taxon>Dothideomycetes</taxon>
        <taxon>Dothideomycetidae</taxon>
        <taxon>Mycosphaerellales</taxon>
        <taxon>Teratosphaeriaceae</taxon>
        <taxon>Oleoguttula</taxon>
    </lineage>
</organism>